<name>A0A6C0GTP9_9BACT</name>
<dbReference type="PANTHER" id="PTHR42815">
    <property type="entry name" value="FAD-BINDING, PUTATIVE (AFU_ORTHOLOGUE AFUA_6G07600)-RELATED"/>
    <property type="match status" value="1"/>
</dbReference>
<dbReference type="PANTHER" id="PTHR42815:SF2">
    <property type="entry name" value="FAD-BINDING, PUTATIVE (AFU_ORTHOLOGUE AFUA_6G07600)-RELATED"/>
    <property type="match status" value="1"/>
</dbReference>
<dbReference type="Gene3D" id="2.30.110.10">
    <property type="entry name" value="Electron Transport, Fmn-binding Protein, Chain A"/>
    <property type="match status" value="2"/>
</dbReference>
<evidence type="ECO:0000313" key="1">
    <source>
        <dbReference type="EMBL" id="QHT70830.1"/>
    </source>
</evidence>
<keyword evidence="2" id="KW-1185">Reference proteome</keyword>
<dbReference type="AlphaFoldDB" id="A0A6C0GTP9"/>
<dbReference type="InterPro" id="IPR012349">
    <property type="entry name" value="Split_barrel_FMN-bd"/>
</dbReference>
<dbReference type="RefSeq" id="WP_162446787.1">
    <property type="nucleotide sequence ID" value="NZ_CP048222.1"/>
</dbReference>
<gene>
    <name evidence="1" type="ORF">GXP67_31380</name>
</gene>
<organism evidence="1 2">
    <name type="scientific">Rhodocytophaga rosea</name>
    <dbReference type="NCBI Taxonomy" id="2704465"/>
    <lineage>
        <taxon>Bacteria</taxon>
        <taxon>Pseudomonadati</taxon>
        <taxon>Bacteroidota</taxon>
        <taxon>Cytophagia</taxon>
        <taxon>Cytophagales</taxon>
        <taxon>Rhodocytophagaceae</taxon>
        <taxon>Rhodocytophaga</taxon>
    </lineage>
</organism>
<dbReference type="Proteomes" id="UP000480178">
    <property type="component" value="Chromosome"/>
</dbReference>
<evidence type="ECO:0000313" key="2">
    <source>
        <dbReference type="Proteomes" id="UP000480178"/>
    </source>
</evidence>
<dbReference type="EMBL" id="CP048222">
    <property type="protein sequence ID" value="QHT70830.1"/>
    <property type="molecule type" value="Genomic_DNA"/>
</dbReference>
<accession>A0A6C0GTP9</accession>
<dbReference type="KEGG" id="rhoz:GXP67_31380"/>
<protein>
    <submittedName>
        <fullName evidence="1">Pyridoxamine 5'-phosphate oxidase</fullName>
    </submittedName>
</protein>
<proteinExistence type="predicted"/>
<reference evidence="1 2" key="1">
    <citation type="submission" date="2020-01" db="EMBL/GenBank/DDBJ databases">
        <authorList>
            <person name="Kim M.K."/>
        </authorList>
    </citation>
    <scope>NUCLEOTIDE SEQUENCE [LARGE SCALE GENOMIC DNA]</scope>
    <source>
        <strain evidence="1 2">172606-1</strain>
    </source>
</reference>
<sequence length="305" mass="34194">MIPSTYHNGELEMQQKAGEQIAAYHNSRMLVSFITHGAANYIGKQPFFLASSQDGQGRIWTSVISGQEGFISVIDEETIQLIPELVHSNPADVFWQNIKLHPFTGMLFIEPATRRRYRVNGQITADKDRLLISVQQAYANCPKYIQRRSVIRGKKPVYQNGITTGRVLTDEWISWIKAADTFFVGSSNGGQALDASHRGGNPGFVDILNPSTLRIPDYQGNSMYNTLGNFLSYPQAGLLFVDFQAHQTLQLTGKASVTQEIPTSHEDTGRYWTFTIDEWVSLENVTDIASTFIDYSPFNPSSKDE</sequence>